<comment type="caution">
    <text evidence="2">The sequence shown here is derived from an EMBL/GenBank/DDBJ whole genome shotgun (WGS) entry which is preliminary data.</text>
</comment>
<name>A0A371GTV0_MUCPR</name>
<accession>A0A371GTV0</accession>
<keyword evidence="1" id="KW-0812">Transmembrane</keyword>
<sequence>MTLNGRQARCMSCAALYQTFVVLPCIGFLLSKQQRCHPLPLVIMGCQESQVTIDRNDNIRSTSRSTTQHSL</sequence>
<evidence type="ECO:0000256" key="1">
    <source>
        <dbReference type="SAM" id="Phobius"/>
    </source>
</evidence>
<dbReference type="EMBL" id="QJKJ01004481">
    <property type="protein sequence ID" value="RDX93971.1"/>
    <property type="molecule type" value="Genomic_DNA"/>
</dbReference>
<evidence type="ECO:0000313" key="2">
    <source>
        <dbReference type="EMBL" id="RDX93971.1"/>
    </source>
</evidence>
<reference evidence="2" key="1">
    <citation type="submission" date="2018-05" db="EMBL/GenBank/DDBJ databases">
        <title>Draft genome of Mucuna pruriens seed.</title>
        <authorList>
            <person name="Nnadi N.E."/>
            <person name="Vos R."/>
            <person name="Hasami M.H."/>
            <person name="Devisetty U.K."/>
            <person name="Aguiy J.C."/>
        </authorList>
    </citation>
    <scope>NUCLEOTIDE SEQUENCE [LARGE SCALE GENOMIC DNA]</scope>
    <source>
        <strain evidence="2">JCA_2017</strain>
    </source>
</reference>
<keyword evidence="3" id="KW-1185">Reference proteome</keyword>
<organism evidence="2 3">
    <name type="scientific">Mucuna pruriens</name>
    <name type="common">Velvet bean</name>
    <name type="synonym">Dolichos pruriens</name>
    <dbReference type="NCBI Taxonomy" id="157652"/>
    <lineage>
        <taxon>Eukaryota</taxon>
        <taxon>Viridiplantae</taxon>
        <taxon>Streptophyta</taxon>
        <taxon>Embryophyta</taxon>
        <taxon>Tracheophyta</taxon>
        <taxon>Spermatophyta</taxon>
        <taxon>Magnoliopsida</taxon>
        <taxon>eudicotyledons</taxon>
        <taxon>Gunneridae</taxon>
        <taxon>Pentapetalae</taxon>
        <taxon>rosids</taxon>
        <taxon>fabids</taxon>
        <taxon>Fabales</taxon>
        <taxon>Fabaceae</taxon>
        <taxon>Papilionoideae</taxon>
        <taxon>50 kb inversion clade</taxon>
        <taxon>NPAAA clade</taxon>
        <taxon>indigoferoid/millettioid clade</taxon>
        <taxon>Phaseoleae</taxon>
        <taxon>Mucuna</taxon>
    </lineage>
</organism>
<gene>
    <name evidence="2" type="ORF">CR513_23699</name>
</gene>
<keyword evidence="1" id="KW-0472">Membrane</keyword>
<protein>
    <submittedName>
        <fullName evidence="2">Uncharacterized protein</fullName>
    </submittedName>
</protein>
<dbReference type="AlphaFoldDB" id="A0A371GTV0"/>
<dbReference type="Proteomes" id="UP000257109">
    <property type="component" value="Unassembled WGS sequence"/>
</dbReference>
<keyword evidence="1" id="KW-1133">Transmembrane helix</keyword>
<feature type="non-terminal residue" evidence="2">
    <location>
        <position position="1"/>
    </location>
</feature>
<feature type="transmembrane region" description="Helical" evidence="1">
    <location>
        <begin position="12"/>
        <end position="30"/>
    </location>
</feature>
<evidence type="ECO:0000313" key="3">
    <source>
        <dbReference type="Proteomes" id="UP000257109"/>
    </source>
</evidence>
<proteinExistence type="predicted"/>